<feature type="region of interest" description="Disordered" evidence="1">
    <location>
        <begin position="149"/>
        <end position="252"/>
    </location>
</feature>
<keyword evidence="4" id="KW-1185">Reference proteome</keyword>
<protein>
    <recommendedName>
        <fullName evidence="2">Myb/SANT-like DNA-binding domain-containing protein</fullName>
    </recommendedName>
</protein>
<reference evidence="3" key="1">
    <citation type="journal article" date="2022" name="bioRxiv">
        <title>Sequencing and chromosome-scale assembly of the giantPleurodeles waltlgenome.</title>
        <authorList>
            <person name="Brown T."/>
            <person name="Elewa A."/>
            <person name="Iarovenko S."/>
            <person name="Subramanian E."/>
            <person name="Araus A.J."/>
            <person name="Petzold A."/>
            <person name="Susuki M."/>
            <person name="Suzuki K.-i.T."/>
            <person name="Hayashi T."/>
            <person name="Toyoda A."/>
            <person name="Oliveira C."/>
            <person name="Osipova E."/>
            <person name="Leigh N.D."/>
            <person name="Simon A."/>
            <person name="Yun M.H."/>
        </authorList>
    </citation>
    <scope>NUCLEOTIDE SEQUENCE</scope>
    <source>
        <strain evidence="3">20211129_DDA</strain>
        <tissue evidence="3">Liver</tissue>
    </source>
</reference>
<feature type="compositionally biased region" description="Basic residues" evidence="1">
    <location>
        <begin position="196"/>
        <end position="205"/>
    </location>
</feature>
<feature type="compositionally biased region" description="Low complexity" evidence="1">
    <location>
        <begin position="166"/>
        <end position="186"/>
    </location>
</feature>
<name>A0AAV7MEB6_PLEWA</name>
<feature type="compositionally biased region" description="Gly residues" evidence="1">
    <location>
        <begin position="156"/>
        <end position="165"/>
    </location>
</feature>
<dbReference type="EMBL" id="JANPWB010000014">
    <property type="protein sequence ID" value="KAJ1102090.1"/>
    <property type="molecule type" value="Genomic_DNA"/>
</dbReference>
<sequence length="252" mass="26797">MARVSGERAPAFTAEEELEKLVDGVLPQYTLLYGPPDKHVRAHQKKGIWRAIAKEVRTLGVFDRRSTHCHKRWEDLRRWARKMAEAQLGLASQRGRGAPHILTPLMFRILAVACPELDGRLKASQQPQGASSGGGAEALATEGAASHMGLKAESTGGEGTSGTEGEGSTTTGTVGDTTDSDSSSDGKLPGSLGAHHNNRYSRHHLPAPPSQQPFSVFPVPAHPGGWASPSPQAPQALPQPAPLPSVRRLLTP</sequence>
<evidence type="ECO:0000313" key="3">
    <source>
        <dbReference type="EMBL" id="KAJ1102090.1"/>
    </source>
</evidence>
<organism evidence="3 4">
    <name type="scientific">Pleurodeles waltl</name>
    <name type="common">Iberian ribbed newt</name>
    <dbReference type="NCBI Taxonomy" id="8319"/>
    <lineage>
        <taxon>Eukaryota</taxon>
        <taxon>Metazoa</taxon>
        <taxon>Chordata</taxon>
        <taxon>Craniata</taxon>
        <taxon>Vertebrata</taxon>
        <taxon>Euteleostomi</taxon>
        <taxon>Amphibia</taxon>
        <taxon>Batrachia</taxon>
        <taxon>Caudata</taxon>
        <taxon>Salamandroidea</taxon>
        <taxon>Salamandridae</taxon>
        <taxon>Pleurodelinae</taxon>
        <taxon>Pleurodeles</taxon>
    </lineage>
</organism>
<evidence type="ECO:0000256" key="1">
    <source>
        <dbReference type="SAM" id="MobiDB-lite"/>
    </source>
</evidence>
<dbReference type="AlphaFoldDB" id="A0AAV7MEB6"/>
<gene>
    <name evidence="3" type="ORF">NDU88_007146</name>
</gene>
<feature type="compositionally biased region" description="Low complexity" evidence="1">
    <location>
        <begin position="227"/>
        <end position="236"/>
    </location>
</feature>
<dbReference type="GO" id="GO:0005634">
    <property type="term" value="C:nucleus"/>
    <property type="evidence" value="ECO:0007669"/>
    <property type="project" value="TreeGrafter"/>
</dbReference>
<proteinExistence type="predicted"/>
<dbReference type="Proteomes" id="UP001066276">
    <property type="component" value="Chromosome 10"/>
</dbReference>
<dbReference type="InterPro" id="IPR028002">
    <property type="entry name" value="Myb_DNA-bind_5"/>
</dbReference>
<evidence type="ECO:0000313" key="4">
    <source>
        <dbReference type="Proteomes" id="UP001066276"/>
    </source>
</evidence>
<feature type="domain" description="Myb/SANT-like DNA-binding" evidence="2">
    <location>
        <begin position="8"/>
        <end position="82"/>
    </location>
</feature>
<evidence type="ECO:0000259" key="2">
    <source>
        <dbReference type="Pfam" id="PF13873"/>
    </source>
</evidence>
<accession>A0AAV7MEB6</accession>
<dbReference type="PANTHER" id="PTHR23098:SF16">
    <property type="entry name" value="REGULATORY PROTEIN ZESTE"/>
    <property type="match status" value="1"/>
</dbReference>
<dbReference type="PANTHER" id="PTHR23098">
    <property type="entry name" value="AGAP001331-PA-RELATED"/>
    <property type="match status" value="1"/>
</dbReference>
<comment type="caution">
    <text evidence="3">The sequence shown here is derived from an EMBL/GenBank/DDBJ whole genome shotgun (WGS) entry which is preliminary data.</text>
</comment>
<dbReference type="Pfam" id="PF13873">
    <property type="entry name" value="Myb_DNA-bind_5"/>
    <property type="match status" value="1"/>
</dbReference>